<feature type="region of interest" description="Disordered" evidence="1">
    <location>
        <begin position="358"/>
        <end position="383"/>
    </location>
</feature>
<dbReference type="Proteomes" id="UP001383192">
    <property type="component" value="Unassembled WGS sequence"/>
</dbReference>
<comment type="caution">
    <text evidence="2">The sequence shown here is derived from an EMBL/GenBank/DDBJ whole genome shotgun (WGS) entry which is preliminary data.</text>
</comment>
<sequence>MSDPHPLSPSVVGSASQASDLPPLTNDLDYPTLPTTTDNTLSQLSIVADRGSPVPTEVTEVEIEEVNDYLCSSPTLTEPTPTTNTSPLLTTSLLSQTVNATEIDQCRQAAASPTPTEATDPGAPATPRALSRCSSVSTDLDYDNADADTFIDKLTSKGIKVIDYALIGRPPAAYQIFETIWAKDVMAQVQYLLDRPGKRGPIPGKMLARLIEIGWLTTKEESLLPKDFDELKRWYGICDKKKLEYQDAHPGSAGQWGVHGKGEKGPPYNVIWRESGPETRVASQGLPAAREKKVDGKGKQKAVQEPNPGQGTDSNEVNYPKQEDHLLGLNRPPSMEYRKWMASTASLFWPWLSAYAKGSGEGDQVKDKGNAPMPSTSTLGHQPTLRRALGRQATFTSLVPASEPSVPAASNERATTPDTEPMDVDATPPNSPKTSPSPSLIRTDFEHSGSSLHPSDAFVASPSSDSTTEEDPAAVRAETPSGSLKRRRNTPSPEDGSDAQTLRRSKRIKMTVHYHK</sequence>
<organism evidence="2 3">
    <name type="scientific">Paramarasmius palmivorus</name>
    <dbReference type="NCBI Taxonomy" id="297713"/>
    <lineage>
        <taxon>Eukaryota</taxon>
        <taxon>Fungi</taxon>
        <taxon>Dikarya</taxon>
        <taxon>Basidiomycota</taxon>
        <taxon>Agaricomycotina</taxon>
        <taxon>Agaricomycetes</taxon>
        <taxon>Agaricomycetidae</taxon>
        <taxon>Agaricales</taxon>
        <taxon>Marasmiineae</taxon>
        <taxon>Marasmiaceae</taxon>
        <taxon>Paramarasmius</taxon>
    </lineage>
</organism>
<feature type="compositionally biased region" description="Basic residues" evidence="1">
    <location>
        <begin position="503"/>
        <end position="516"/>
    </location>
</feature>
<evidence type="ECO:0000313" key="3">
    <source>
        <dbReference type="Proteomes" id="UP001383192"/>
    </source>
</evidence>
<feature type="region of interest" description="Disordered" evidence="1">
    <location>
        <begin position="277"/>
        <end position="319"/>
    </location>
</feature>
<gene>
    <name evidence="2" type="ORF">VNI00_006477</name>
</gene>
<feature type="compositionally biased region" description="Low complexity" evidence="1">
    <location>
        <begin position="20"/>
        <end position="39"/>
    </location>
</feature>
<dbReference type="EMBL" id="JAYKXP010000019">
    <property type="protein sequence ID" value="KAK7047706.1"/>
    <property type="molecule type" value="Genomic_DNA"/>
</dbReference>
<protein>
    <submittedName>
        <fullName evidence="2">Uncharacterized protein</fullName>
    </submittedName>
</protein>
<evidence type="ECO:0000256" key="1">
    <source>
        <dbReference type="SAM" id="MobiDB-lite"/>
    </source>
</evidence>
<feature type="compositionally biased region" description="Basic and acidic residues" evidence="1">
    <location>
        <begin position="289"/>
        <end position="298"/>
    </location>
</feature>
<feature type="region of interest" description="Disordered" evidence="1">
    <location>
        <begin position="108"/>
        <end position="130"/>
    </location>
</feature>
<reference evidence="2 3" key="1">
    <citation type="submission" date="2024-01" db="EMBL/GenBank/DDBJ databases">
        <title>A draft genome for a cacao thread blight-causing isolate of Paramarasmius palmivorus.</title>
        <authorList>
            <person name="Baruah I.K."/>
            <person name="Bukari Y."/>
            <person name="Amoako-Attah I."/>
            <person name="Meinhardt L.W."/>
            <person name="Bailey B.A."/>
            <person name="Cohen S.P."/>
        </authorList>
    </citation>
    <scope>NUCLEOTIDE SEQUENCE [LARGE SCALE GENOMIC DNA]</scope>
    <source>
        <strain evidence="2 3">GH-12</strain>
    </source>
</reference>
<feature type="compositionally biased region" description="Polar residues" evidence="1">
    <location>
        <begin position="307"/>
        <end position="317"/>
    </location>
</feature>
<feature type="region of interest" description="Disordered" evidence="1">
    <location>
        <begin position="398"/>
        <end position="516"/>
    </location>
</feature>
<evidence type="ECO:0000313" key="2">
    <source>
        <dbReference type="EMBL" id="KAK7047706.1"/>
    </source>
</evidence>
<name>A0AAW0D817_9AGAR</name>
<keyword evidence="3" id="KW-1185">Reference proteome</keyword>
<feature type="region of interest" description="Disordered" evidence="1">
    <location>
        <begin position="1"/>
        <end position="39"/>
    </location>
</feature>
<proteinExistence type="predicted"/>
<dbReference type="AlphaFoldDB" id="A0AAW0D817"/>
<accession>A0AAW0D817</accession>